<evidence type="ECO:0000313" key="2">
    <source>
        <dbReference type="Proteomes" id="UP001365542"/>
    </source>
</evidence>
<name>A0AAV9X6J4_9PEZI</name>
<sequence>MPAIAPALASTFTPPTHGAFTLTLTKAIVGEVPSYLPMDIQFAYDWNSQINWGNATVLSIGGNTTDQPMPQMRLSKHLSFISKNRFWITVDDGKDEIYAYRVVLDLDKDTGENKQAAVMIGIGAKLIVGTENWNSSAELL</sequence>
<accession>A0AAV9X6J4</accession>
<dbReference type="Proteomes" id="UP001365542">
    <property type="component" value="Unassembled WGS sequence"/>
</dbReference>
<proteinExistence type="predicted"/>
<keyword evidence="2" id="KW-1185">Reference proteome</keyword>
<protein>
    <submittedName>
        <fullName evidence="1">Uncharacterized protein</fullName>
    </submittedName>
</protein>
<comment type="caution">
    <text evidence="1">The sequence shown here is derived from an EMBL/GenBank/DDBJ whole genome shotgun (WGS) entry which is preliminary data.</text>
</comment>
<organism evidence="1 2">
    <name type="scientific">Orbilia ellipsospora</name>
    <dbReference type="NCBI Taxonomy" id="2528407"/>
    <lineage>
        <taxon>Eukaryota</taxon>
        <taxon>Fungi</taxon>
        <taxon>Dikarya</taxon>
        <taxon>Ascomycota</taxon>
        <taxon>Pezizomycotina</taxon>
        <taxon>Orbiliomycetes</taxon>
        <taxon>Orbiliales</taxon>
        <taxon>Orbiliaceae</taxon>
        <taxon>Orbilia</taxon>
    </lineage>
</organism>
<dbReference type="AlphaFoldDB" id="A0AAV9X6J4"/>
<gene>
    <name evidence="1" type="ORF">TWF694_011509</name>
</gene>
<evidence type="ECO:0000313" key="1">
    <source>
        <dbReference type="EMBL" id="KAK6537319.1"/>
    </source>
</evidence>
<reference evidence="1 2" key="1">
    <citation type="submission" date="2019-10" db="EMBL/GenBank/DDBJ databases">
        <authorList>
            <person name="Palmer J.M."/>
        </authorList>
    </citation>
    <scope>NUCLEOTIDE SEQUENCE [LARGE SCALE GENOMIC DNA]</scope>
    <source>
        <strain evidence="1 2">TWF694</strain>
    </source>
</reference>
<dbReference type="EMBL" id="JAVHJO010000009">
    <property type="protein sequence ID" value="KAK6537319.1"/>
    <property type="molecule type" value="Genomic_DNA"/>
</dbReference>